<feature type="transmembrane region" description="Helical" evidence="1">
    <location>
        <begin position="50"/>
        <end position="75"/>
    </location>
</feature>
<dbReference type="RefSeq" id="WP_123641092.1">
    <property type="nucleotide sequence ID" value="NZ_ML119082.1"/>
</dbReference>
<dbReference type="AlphaFoldDB" id="A0A3N2R7Z5"/>
<evidence type="ECO:0000256" key="1">
    <source>
        <dbReference type="SAM" id="Phobius"/>
    </source>
</evidence>
<feature type="transmembrane region" description="Helical" evidence="1">
    <location>
        <begin position="183"/>
        <end position="201"/>
    </location>
</feature>
<feature type="transmembrane region" description="Helical" evidence="1">
    <location>
        <begin position="120"/>
        <end position="138"/>
    </location>
</feature>
<feature type="transmembrane region" description="Helical" evidence="1">
    <location>
        <begin position="274"/>
        <end position="292"/>
    </location>
</feature>
<evidence type="ECO:0000313" key="2">
    <source>
        <dbReference type="EMBL" id="ROU03557.1"/>
    </source>
</evidence>
<feature type="transmembrane region" description="Helical" evidence="1">
    <location>
        <begin position="7"/>
        <end position="30"/>
    </location>
</feature>
<name>A0A3N2R7Z5_9RHOB</name>
<keyword evidence="3" id="KW-1185">Reference proteome</keyword>
<feature type="transmembrane region" description="Helical" evidence="1">
    <location>
        <begin position="96"/>
        <end position="114"/>
    </location>
</feature>
<accession>A0A3N2R7Z5</accession>
<feature type="transmembrane region" description="Helical" evidence="1">
    <location>
        <begin position="228"/>
        <end position="245"/>
    </location>
</feature>
<comment type="caution">
    <text evidence="2">The sequence shown here is derived from an EMBL/GenBank/DDBJ whole genome shotgun (WGS) entry which is preliminary data.</text>
</comment>
<proteinExistence type="predicted"/>
<reference evidence="2 3" key="1">
    <citation type="submission" date="2018-10" db="EMBL/GenBank/DDBJ databases">
        <title>Histidinibacterium lentulum gen. nov., sp. nov., a marine bacterium from the culture broth of Picochlorum sp. 122.</title>
        <authorList>
            <person name="Wang G."/>
        </authorList>
    </citation>
    <scope>NUCLEOTIDE SEQUENCE [LARGE SCALE GENOMIC DNA]</scope>
    <source>
        <strain evidence="2 3">B17</strain>
    </source>
</reference>
<evidence type="ECO:0000313" key="3">
    <source>
        <dbReference type="Proteomes" id="UP000268016"/>
    </source>
</evidence>
<feature type="transmembrane region" description="Helical" evidence="1">
    <location>
        <begin position="158"/>
        <end position="177"/>
    </location>
</feature>
<feature type="transmembrane region" description="Helical" evidence="1">
    <location>
        <begin position="250"/>
        <end position="268"/>
    </location>
</feature>
<keyword evidence="1" id="KW-0812">Transmembrane</keyword>
<keyword evidence="1" id="KW-0472">Membrane</keyword>
<organism evidence="2 3">
    <name type="scientific">Histidinibacterium lentulum</name>
    <dbReference type="NCBI Taxonomy" id="2480588"/>
    <lineage>
        <taxon>Bacteria</taxon>
        <taxon>Pseudomonadati</taxon>
        <taxon>Pseudomonadota</taxon>
        <taxon>Alphaproteobacteria</taxon>
        <taxon>Rhodobacterales</taxon>
        <taxon>Paracoccaceae</taxon>
        <taxon>Histidinibacterium</taxon>
    </lineage>
</organism>
<keyword evidence="1" id="KW-1133">Transmembrane helix</keyword>
<evidence type="ECO:0008006" key="4">
    <source>
        <dbReference type="Google" id="ProtNLM"/>
    </source>
</evidence>
<dbReference type="EMBL" id="RDRB01000002">
    <property type="protein sequence ID" value="ROU03557.1"/>
    <property type="molecule type" value="Genomic_DNA"/>
</dbReference>
<dbReference type="Proteomes" id="UP000268016">
    <property type="component" value="Unassembled WGS sequence"/>
</dbReference>
<gene>
    <name evidence="2" type="ORF">EAT49_04485</name>
</gene>
<sequence>MATPAGLLPWSIVGTIAGTAICVTLAAAALDPPLATAAAAGLAVGLGGTVMGGLVPAGVAAAVALAAIALGLAGLDPRLAALALAALAGWEAHRRGGRAAVYGILATVMLSVALRDGAGTLPALLVFAAAAAAGIAVAQARRLTGLAAPPPEDRRGGVQIALFLALGLMASLTLVGNAGEPRAVWILYTFVLRALSPVALLAERTLVYALGACLGAVAALALELLGPPGLWPTLAIASVAVLVGLRRAALLSPVPGALFTLATLLVVAPTPAHAVFRLEVILLVAAMVLALAEGLRRVLGPNRTAVQKLPD</sequence>
<protein>
    <recommendedName>
        <fullName evidence="4">FUSC family protein</fullName>
    </recommendedName>
</protein>